<dbReference type="Proteomes" id="UP001249851">
    <property type="component" value="Unassembled WGS sequence"/>
</dbReference>
<protein>
    <submittedName>
        <fullName evidence="2">Uncharacterized protein</fullName>
    </submittedName>
</protein>
<proteinExistence type="predicted"/>
<reference evidence="2" key="2">
    <citation type="journal article" date="2023" name="Science">
        <title>Genomic signatures of disease resistance in endangered staghorn corals.</title>
        <authorList>
            <person name="Vollmer S.V."/>
            <person name="Selwyn J.D."/>
            <person name="Despard B.A."/>
            <person name="Roesel C.L."/>
        </authorList>
    </citation>
    <scope>NUCLEOTIDE SEQUENCE</scope>
    <source>
        <strain evidence="2">K2</strain>
    </source>
</reference>
<sequence length="117" mass="12670">MSVGVDSLLISGIRESSSGVSWHAVVINMLKTTGAFSISKTAEIACVYSAVSVYALPAWVGDGHCLFSHALTNSINIFRVALKNTHNSLDNPPSPPRNTKKPTTRIYNNQIVKQIDE</sequence>
<comment type="caution">
    <text evidence="2">The sequence shown here is derived from an EMBL/GenBank/DDBJ whole genome shotgun (WGS) entry which is preliminary data.</text>
</comment>
<name>A0AAD9Q7B1_ACRCE</name>
<reference evidence="2" key="1">
    <citation type="journal article" date="2023" name="G3 (Bethesda)">
        <title>Whole genome assembly and annotation of the endangered Caribbean coral Acropora cervicornis.</title>
        <authorList>
            <person name="Selwyn J.D."/>
            <person name="Vollmer S.V."/>
        </authorList>
    </citation>
    <scope>NUCLEOTIDE SEQUENCE</scope>
    <source>
        <strain evidence="2">K2</strain>
    </source>
</reference>
<organism evidence="2 3">
    <name type="scientific">Acropora cervicornis</name>
    <name type="common">Staghorn coral</name>
    <dbReference type="NCBI Taxonomy" id="6130"/>
    <lineage>
        <taxon>Eukaryota</taxon>
        <taxon>Metazoa</taxon>
        <taxon>Cnidaria</taxon>
        <taxon>Anthozoa</taxon>
        <taxon>Hexacorallia</taxon>
        <taxon>Scleractinia</taxon>
        <taxon>Astrocoeniina</taxon>
        <taxon>Acroporidae</taxon>
        <taxon>Acropora</taxon>
    </lineage>
</organism>
<evidence type="ECO:0000256" key="1">
    <source>
        <dbReference type="SAM" id="MobiDB-lite"/>
    </source>
</evidence>
<evidence type="ECO:0000313" key="2">
    <source>
        <dbReference type="EMBL" id="KAK2555711.1"/>
    </source>
</evidence>
<keyword evidence="3" id="KW-1185">Reference proteome</keyword>
<dbReference type="AlphaFoldDB" id="A0AAD9Q7B1"/>
<gene>
    <name evidence="2" type="ORF">P5673_022752</name>
</gene>
<evidence type="ECO:0000313" key="3">
    <source>
        <dbReference type="Proteomes" id="UP001249851"/>
    </source>
</evidence>
<feature type="region of interest" description="Disordered" evidence="1">
    <location>
        <begin position="85"/>
        <end position="107"/>
    </location>
</feature>
<dbReference type="EMBL" id="JARQWQ010000061">
    <property type="protein sequence ID" value="KAK2555711.1"/>
    <property type="molecule type" value="Genomic_DNA"/>
</dbReference>
<accession>A0AAD9Q7B1</accession>